<evidence type="ECO:0000256" key="1">
    <source>
        <dbReference type="ARBA" id="ARBA00023125"/>
    </source>
</evidence>
<dbReference type="SUPFAM" id="SSF47413">
    <property type="entry name" value="lambda repressor-like DNA-binding domains"/>
    <property type="match status" value="1"/>
</dbReference>
<reference evidence="3 4" key="1">
    <citation type="submission" date="2020-04" db="EMBL/GenBank/DDBJ databases">
        <title>Genome-Wide Identification of 5-Methylcytosine Sites in Bacterial Genomes By High-Throughput Sequencing of MspJI Restriction Fragments.</title>
        <authorList>
            <person name="Wu V."/>
        </authorList>
    </citation>
    <scope>NUCLEOTIDE SEQUENCE [LARGE SCALE GENOMIC DNA]</scope>
    <source>
        <strain evidence="3 4">S2</strain>
    </source>
</reference>
<accession>A0A6H1P9Z0</accession>
<evidence type="ECO:0000313" key="3">
    <source>
        <dbReference type="EMBL" id="QIZ10396.1"/>
    </source>
</evidence>
<dbReference type="Pfam" id="PF01381">
    <property type="entry name" value="HTH_3"/>
    <property type="match status" value="1"/>
</dbReference>
<dbReference type="CDD" id="cd00093">
    <property type="entry name" value="HTH_XRE"/>
    <property type="match status" value="1"/>
</dbReference>
<dbReference type="PANTHER" id="PTHR46797:SF1">
    <property type="entry name" value="METHYLPHOSPHONATE SYNTHASE"/>
    <property type="match status" value="1"/>
</dbReference>
<dbReference type="Gene3D" id="1.10.260.40">
    <property type="entry name" value="lambda repressor-like DNA-binding domains"/>
    <property type="match status" value="1"/>
</dbReference>
<gene>
    <name evidence="3" type="ORF">HFZ78_29845</name>
</gene>
<feature type="domain" description="HTH cro/C1-type" evidence="2">
    <location>
        <begin position="6"/>
        <end position="61"/>
    </location>
</feature>
<dbReference type="Proteomes" id="UP000501868">
    <property type="component" value="Chromosome"/>
</dbReference>
<dbReference type="InterPro" id="IPR010982">
    <property type="entry name" value="Lambda_DNA-bd_dom_sf"/>
</dbReference>
<dbReference type="PANTHER" id="PTHR46797">
    <property type="entry name" value="HTH-TYPE TRANSCRIPTIONAL REGULATOR"/>
    <property type="match status" value="1"/>
</dbReference>
<dbReference type="GO" id="GO:0005829">
    <property type="term" value="C:cytosol"/>
    <property type="evidence" value="ECO:0007669"/>
    <property type="project" value="TreeGrafter"/>
</dbReference>
<evidence type="ECO:0000313" key="4">
    <source>
        <dbReference type="Proteomes" id="UP000501868"/>
    </source>
</evidence>
<proteinExistence type="predicted"/>
<dbReference type="EMBL" id="CP051128">
    <property type="protein sequence ID" value="QIZ10396.1"/>
    <property type="molecule type" value="Genomic_DNA"/>
</dbReference>
<dbReference type="GO" id="GO:0003677">
    <property type="term" value="F:DNA binding"/>
    <property type="evidence" value="ECO:0007669"/>
    <property type="project" value="UniProtKB-KW"/>
</dbReference>
<dbReference type="InterPro" id="IPR050807">
    <property type="entry name" value="TransReg_Diox_bact_type"/>
</dbReference>
<reference evidence="3 4" key="2">
    <citation type="submission" date="2020-04" db="EMBL/GenBank/DDBJ databases">
        <authorList>
            <person name="Fomenkov A."/>
            <person name="Anton B.P."/>
            <person name="Roberts R.J."/>
        </authorList>
    </citation>
    <scope>NUCLEOTIDE SEQUENCE [LARGE SCALE GENOMIC DNA]</scope>
    <source>
        <strain evidence="3 4">S2</strain>
    </source>
</reference>
<protein>
    <submittedName>
        <fullName evidence="3">Helix-turn-helix transcriptional regulator</fullName>
    </submittedName>
</protein>
<dbReference type="AlphaFoldDB" id="A0A6H1P9Z0"/>
<organism evidence="3 4">
    <name type="scientific">Priestia megaterium</name>
    <name type="common">Bacillus megaterium</name>
    <dbReference type="NCBI Taxonomy" id="1404"/>
    <lineage>
        <taxon>Bacteria</taxon>
        <taxon>Bacillati</taxon>
        <taxon>Bacillota</taxon>
        <taxon>Bacilli</taxon>
        <taxon>Bacillales</taxon>
        <taxon>Bacillaceae</taxon>
        <taxon>Priestia</taxon>
    </lineage>
</organism>
<dbReference type="SMART" id="SM00530">
    <property type="entry name" value="HTH_XRE"/>
    <property type="match status" value="1"/>
</dbReference>
<dbReference type="PROSITE" id="PS50943">
    <property type="entry name" value="HTH_CROC1"/>
    <property type="match status" value="1"/>
</dbReference>
<keyword evidence="1" id="KW-0238">DNA-binding</keyword>
<dbReference type="GO" id="GO:0003700">
    <property type="term" value="F:DNA-binding transcription factor activity"/>
    <property type="evidence" value="ECO:0007669"/>
    <property type="project" value="TreeGrafter"/>
</dbReference>
<sequence length="112" mass="12506">MLGKKIQKLRKEKNLTLSQLAEKTSISKSYLSQIERNIQSNPSIEILGKIAKVLDADIQTLLSQDTAKSDSNDNGKGNVKNWNIFINIALESGLINEKDLIELRNALQKGKK</sequence>
<name>A0A6H1P9Z0_PRIMG</name>
<dbReference type="InterPro" id="IPR001387">
    <property type="entry name" value="Cro/C1-type_HTH"/>
</dbReference>
<evidence type="ECO:0000259" key="2">
    <source>
        <dbReference type="PROSITE" id="PS50943"/>
    </source>
</evidence>